<name>X1N6E3_9ZZZZ</name>
<comment type="caution">
    <text evidence="1">The sequence shown here is derived from an EMBL/GenBank/DDBJ whole genome shotgun (WGS) entry which is preliminary data.</text>
</comment>
<protein>
    <recommendedName>
        <fullName evidence="2">Site-specific DNA-methyltransferase</fullName>
    </recommendedName>
</protein>
<proteinExistence type="predicted"/>
<evidence type="ECO:0000313" key="1">
    <source>
        <dbReference type="EMBL" id="GAI25806.1"/>
    </source>
</evidence>
<sequence length="148" mass="16814">NLIGRFATPDSQYIEINLNEVDEELNIKTNNTPSLVYVSPPKKLNSEDDIALYRKAIKKFTKELSSFLAADGVFVIDTRDVRIDGLVYPIGVKLLEDMSPNNGFNIKEIVMVTPDNTENSVTTPINNDCLEIIHRYLLVFVLRRKVDK</sequence>
<dbReference type="EMBL" id="BARV01018979">
    <property type="protein sequence ID" value="GAI25806.1"/>
    <property type="molecule type" value="Genomic_DNA"/>
</dbReference>
<accession>X1N6E3</accession>
<evidence type="ECO:0008006" key="2">
    <source>
        <dbReference type="Google" id="ProtNLM"/>
    </source>
</evidence>
<dbReference type="AlphaFoldDB" id="X1N6E3"/>
<feature type="non-terminal residue" evidence="1">
    <location>
        <position position="1"/>
    </location>
</feature>
<gene>
    <name evidence="1" type="ORF">S06H3_31985</name>
</gene>
<organism evidence="1">
    <name type="scientific">marine sediment metagenome</name>
    <dbReference type="NCBI Taxonomy" id="412755"/>
    <lineage>
        <taxon>unclassified sequences</taxon>
        <taxon>metagenomes</taxon>
        <taxon>ecological metagenomes</taxon>
    </lineage>
</organism>
<reference evidence="1" key="1">
    <citation type="journal article" date="2014" name="Front. Microbiol.">
        <title>High frequency of phylogenetically diverse reductive dehalogenase-homologous genes in deep subseafloor sedimentary metagenomes.</title>
        <authorList>
            <person name="Kawai M."/>
            <person name="Futagami T."/>
            <person name="Toyoda A."/>
            <person name="Takaki Y."/>
            <person name="Nishi S."/>
            <person name="Hori S."/>
            <person name="Arai W."/>
            <person name="Tsubouchi T."/>
            <person name="Morono Y."/>
            <person name="Uchiyama I."/>
            <person name="Ito T."/>
            <person name="Fujiyama A."/>
            <person name="Inagaki F."/>
            <person name="Takami H."/>
        </authorList>
    </citation>
    <scope>NUCLEOTIDE SEQUENCE</scope>
    <source>
        <strain evidence="1">Expedition CK06-06</strain>
    </source>
</reference>